<comment type="cofactor">
    <cofactor evidence="8">
        <name>heme</name>
        <dbReference type="ChEBI" id="CHEBI:30413"/>
    </cofactor>
</comment>
<name>A0A9P1DR70_9DINO</name>
<dbReference type="InterPro" id="IPR019845">
    <property type="entry name" value="Squalene/phytoene_synthase_CS"/>
</dbReference>
<keyword evidence="4 9" id="KW-0732">Signal</keyword>
<dbReference type="InterPro" id="IPR008949">
    <property type="entry name" value="Isoprenoid_synthase_dom_sf"/>
</dbReference>
<dbReference type="EMBL" id="CAMXCT010005791">
    <property type="protein sequence ID" value="CAI4013293.1"/>
    <property type="molecule type" value="Genomic_DNA"/>
</dbReference>
<gene>
    <name evidence="12" type="ORF">C1SCF055_LOCUS38283</name>
</gene>
<evidence type="ECO:0000256" key="7">
    <source>
        <dbReference type="ARBA" id="ARBA00023295"/>
    </source>
</evidence>
<dbReference type="InterPro" id="IPR033904">
    <property type="entry name" value="Trans_IPPS_HH"/>
</dbReference>
<dbReference type="InterPro" id="IPR036881">
    <property type="entry name" value="Glyco_hydro_3_C_sf"/>
</dbReference>
<dbReference type="GO" id="GO:0016705">
    <property type="term" value="F:oxidoreductase activity, acting on paired donors, with incorporation or reduction of molecular oxygen"/>
    <property type="evidence" value="ECO:0007669"/>
    <property type="project" value="InterPro"/>
</dbReference>
<dbReference type="Pfam" id="PF00494">
    <property type="entry name" value="SQS_PSY"/>
    <property type="match status" value="1"/>
</dbReference>
<evidence type="ECO:0000256" key="9">
    <source>
        <dbReference type="SAM" id="SignalP"/>
    </source>
</evidence>
<dbReference type="SUPFAM" id="SSF51445">
    <property type="entry name" value="(Trans)glycosidases"/>
    <property type="match status" value="1"/>
</dbReference>
<keyword evidence="6 8" id="KW-0408">Iron</keyword>
<dbReference type="GO" id="GO:0005506">
    <property type="term" value="F:iron ion binding"/>
    <property type="evidence" value="ECO:0007669"/>
    <property type="project" value="InterPro"/>
</dbReference>
<keyword evidence="7" id="KW-0326">Glycosidase</keyword>
<dbReference type="PANTHER" id="PTHR42721:SF3">
    <property type="entry name" value="BETA-D-XYLOSIDASE 5-RELATED"/>
    <property type="match status" value="1"/>
</dbReference>
<evidence type="ECO:0000259" key="10">
    <source>
        <dbReference type="Pfam" id="PF00933"/>
    </source>
</evidence>
<comment type="similarity">
    <text evidence="1">Belongs to the glycosyl hydrolase 3 family.</text>
</comment>
<dbReference type="CDD" id="cd00683">
    <property type="entry name" value="Trans_IPPS_HH"/>
    <property type="match status" value="1"/>
</dbReference>
<evidence type="ECO:0000256" key="4">
    <source>
        <dbReference type="ARBA" id="ARBA00022729"/>
    </source>
</evidence>
<evidence type="ECO:0000313" key="15">
    <source>
        <dbReference type="Proteomes" id="UP001152797"/>
    </source>
</evidence>
<dbReference type="InterPro" id="IPR036396">
    <property type="entry name" value="Cyt_P450_sf"/>
</dbReference>
<dbReference type="InterPro" id="IPR044843">
    <property type="entry name" value="Trans_IPPS_bact-type"/>
</dbReference>
<dbReference type="GO" id="GO:0051996">
    <property type="term" value="F:squalene synthase [NAD(P)H] activity"/>
    <property type="evidence" value="ECO:0007669"/>
    <property type="project" value="InterPro"/>
</dbReference>
<dbReference type="InterPro" id="IPR001764">
    <property type="entry name" value="Glyco_hydro_3_N"/>
</dbReference>
<reference evidence="13" key="2">
    <citation type="submission" date="2024-04" db="EMBL/GenBank/DDBJ databases">
        <authorList>
            <person name="Chen Y."/>
            <person name="Shah S."/>
            <person name="Dougan E. K."/>
            <person name="Thang M."/>
            <person name="Chan C."/>
        </authorList>
    </citation>
    <scope>NUCLEOTIDE SEQUENCE [LARGE SCALE GENOMIC DNA]</scope>
</reference>
<dbReference type="Pfam" id="PF00067">
    <property type="entry name" value="p450"/>
    <property type="match status" value="1"/>
</dbReference>
<dbReference type="OrthoDB" id="6600518at2759"/>
<dbReference type="SFLD" id="SFLDG01212">
    <property type="entry name" value="Phytoene_synthase_like"/>
    <property type="match status" value="1"/>
</dbReference>
<dbReference type="GO" id="GO:0009044">
    <property type="term" value="F:xylan 1,4-beta-xylosidase activity"/>
    <property type="evidence" value="ECO:0007669"/>
    <property type="project" value="InterPro"/>
</dbReference>
<dbReference type="PRINTS" id="PR00385">
    <property type="entry name" value="P450"/>
</dbReference>
<evidence type="ECO:0000256" key="5">
    <source>
        <dbReference type="ARBA" id="ARBA00022801"/>
    </source>
</evidence>
<accession>A0A9P1DR70</accession>
<dbReference type="EMBL" id="CAMXCT030005791">
    <property type="protein sequence ID" value="CAL4800605.1"/>
    <property type="molecule type" value="Genomic_DNA"/>
</dbReference>
<dbReference type="InterPro" id="IPR001128">
    <property type="entry name" value="Cyt_P450"/>
</dbReference>
<evidence type="ECO:0000259" key="11">
    <source>
        <dbReference type="Pfam" id="PF01915"/>
    </source>
</evidence>
<dbReference type="InterPro" id="IPR002403">
    <property type="entry name" value="Cyt_P450_E_grp-IV"/>
</dbReference>
<dbReference type="InterPro" id="IPR002772">
    <property type="entry name" value="Glyco_hydro_3_C"/>
</dbReference>
<comment type="caution">
    <text evidence="12">The sequence shown here is derived from an EMBL/GenBank/DDBJ whole genome shotgun (WGS) entry which is preliminary data.</text>
</comment>
<dbReference type="SUPFAM" id="SSF48264">
    <property type="entry name" value="Cytochrome P450"/>
    <property type="match status" value="1"/>
</dbReference>
<dbReference type="PROSITE" id="PS00086">
    <property type="entry name" value="CYTOCHROME_P450"/>
    <property type="match status" value="1"/>
</dbReference>
<dbReference type="SUPFAM" id="SSF52279">
    <property type="entry name" value="Beta-D-glucan exohydrolase, C-terminal domain"/>
    <property type="match status" value="1"/>
</dbReference>
<dbReference type="SUPFAM" id="SSF48576">
    <property type="entry name" value="Terpenoid synthases"/>
    <property type="match status" value="1"/>
</dbReference>
<evidence type="ECO:0000256" key="2">
    <source>
        <dbReference type="ARBA" id="ARBA00022679"/>
    </source>
</evidence>
<dbReference type="Gene3D" id="3.20.20.300">
    <property type="entry name" value="Glycoside hydrolase, family 3, N-terminal domain"/>
    <property type="match status" value="1"/>
</dbReference>
<keyword evidence="2" id="KW-0808">Transferase</keyword>
<evidence type="ECO:0000313" key="14">
    <source>
        <dbReference type="EMBL" id="CAL4800605.1"/>
    </source>
</evidence>
<feature type="binding site" description="axial binding residue" evidence="8">
    <location>
        <position position="1410"/>
    </location>
    <ligand>
        <name>heme</name>
        <dbReference type="ChEBI" id="CHEBI:30413"/>
    </ligand>
    <ligandPart>
        <name>Fe</name>
        <dbReference type="ChEBI" id="CHEBI:18248"/>
    </ligandPart>
</feature>
<evidence type="ECO:0000313" key="13">
    <source>
        <dbReference type="EMBL" id="CAL1166668.1"/>
    </source>
</evidence>
<reference evidence="12" key="1">
    <citation type="submission" date="2022-10" db="EMBL/GenBank/DDBJ databases">
        <authorList>
            <person name="Chen Y."/>
            <person name="Dougan E. K."/>
            <person name="Chan C."/>
            <person name="Rhodes N."/>
            <person name="Thang M."/>
        </authorList>
    </citation>
    <scope>NUCLEOTIDE SEQUENCE</scope>
</reference>
<dbReference type="InterPro" id="IPR036962">
    <property type="entry name" value="Glyco_hydro_3_N_sf"/>
</dbReference>
<evidence type="ECO:0000256" key="1">
    <source>
        <dbReference type="ARBA" id="ARBA00005336"/>
    </source>
</evidence>
<keyword evidence="5" id="KW-0378">Hydrolase</keyword>
<protein>
    <submittedName>
        <fullName evidence="14">Beta-D-xylosidase 4 (AtBXL4)</fullName>
    </submittedName>
</protein>
<dbReference type="GO" id="GO:0020037">
    <property type="term" value="F:heme binding"/>
    <property type="evidence" value="ECO:0007669"/>
    <property type="project" value="InterPro"/>
</dbReference>
<keyword evidence="3 8" id="KW-0479">Metal-binding</keyword>
<evidence type="ECO:0000256" key="6">
    <source>
        <dbReference type="ARBA" id="ARBA00023004"/>
    </source>
</evidence>
<dbReference type="SFLD" id="SFLDG01018">
    <property type="entry name" value="Squalene/Phytoene_Synthase_Lik"/>
    <property type="match status" value="1"/>
</dbReference>
<evidence type="ECO:0000313" key="12">
    <source>
        <dbReference type="EMBL" id="CAI4013293.1"/>
    </source>
</evidence>
<dbReference type="Pfam" id="PF01915">
    <property type="entry name" value="Glyco_hydro_3_C"/>
    <property type="match status" value="1"/>
</dbReference>
<proteinExistence type="inferred from homology"/>
<feature type="chain" id="PRO_5043271595" evidence="9">
    <location>
        <begin position="21"/>
        <end position="1857"/>
    </location>
</feature>
<dbReference type="PRINTS" id="PR00465">
    <property type="entry name" value="EP450IV"/>
</dbReference>
<dbReference type="Proteomes" id="UP001152797">
    <property type="component" value="Unassembled WGS sequence"/>
</dbReference>
<evidence type="ECO:0000256" key="8">
    <source>
        <dbReference type="PIRSR" id="PIRSR602403-1"/>
    </source>
</evidence>
<dbReference type="Pfam" id="PF00933">
    <property type="entry name" value="Glyco_hydro_3"/>
    <property type="match status" value="1"/>
</dbReference>
<feature type="signal peptide" evidence="9">
    <location>
        <begin position="1"/>
        <end position="20"/>
    </location>
</feature>
<dbReference type="InterPro" id="IPR002060">
    <property type="entry name" value="Squ/phyt_synthse"/>
</dbReference>
<dbReference type="InterPro" id="IPR044993">
    <property type="entry name" value="BXL"/>
</dbReference>
<dbReference type="InterPro" id="IPR017853">
    <property type="entry name" value="GH"/>
</dbReference>
<dbReference type="PROSITE" id="PS01045">
    <property type="entry name" value="SQUALEN_PHYTOEN_SYN_2"/>
    <property type="match status" value="1"/>
</dbReference>
<dbReference type="Gene3D" id="3.40.50.1700">
    <property type="entry name" value="Glycoside hydrolase family 3 C-terminal domain"/>
    <property type="match status" value="1"/>
</dbReference>
<dbReference type="Gene3D" id="1.10.600.10">
    <property type="entry name" value="Farnesyl Diphosphate Synthase"/>
    <property type="match status" value="1"/>
</dbReference>
<feature type="domain" description="Glycoside hydrolase family 3 N-terminal" evidence="10">
    <location>
        <begin position="95"/>
        <end position="347"/>
    </location>
</feature>
<dbReference type="GO" id="GO:0004497">
    <property type="term" value="F:monooxygenase activity"/>
    <property type="evidence" value="ECO:0007669"/>
    <property type="project" value="InterPro"/>
</dbReference>
<organism evidence="12">
    <name type="scientific">Cladocopium goreaui</name>
    <dbReference type="NCBI Taxonomy" id="2562237"/>
    <lineage>
        <taxon>Eukaryota</taxon>
        <taxon>Sar</taxon>
        <taxon>Alveolata</taxon>
        <taxon>Dinophyceae</taxon>
        <taxon>Suessiales</taxon>
        <taxon>Symbiodiniaceae</taxon>
        <taxon>Cladocopium</taxon>
    </lineage>
</organism>
<evidence type="ECO:0000256" key="3">
    <source>
        <dbReference type="ARBA" id="ARBA00022723"/>
    </source>
</evidence>
<dbReference type="GO" id="GO:0031222">
    <property type="term" value="P:arabinan catabolic process"/>
    <property type="evidence" value="ECO:0007669"/>
    <property type="project" value="TreeGrafter"/>
</dbReference>
<dbReference type="EMBL" id="CAMXCT020005791">
    <property type="protein sequence ID" value="CAL1166668.1"/>
    <property type="molecule type" value="Genomic_DNA"/>
</dbReference>
<keyword evidence="8" id="KW-0349">Heme</keyword>
<sequence length="1857" mass="206692">MLSALRLLALLSCGEVFVNGHEAVFVHMEKVAAAHRPSCGRFPWCNVSLPLEDRVDLLVKEITAEEKIAQLGNDLFGGVPAIGRIGLDKYNYIREAAHGVLARGGKPPATSFPQVVAMAASFNRSLFREVGKAVGREARYMQDVGVMWGDYLGRYGGLLLQFNVNLFRDPRWGRGQETPGESPELSSAFAEEYVLGIQSPIEGTSTPQAGASCKHFAAYSFEGGPTLLNRTESMRQTLPGQSNLSRHNENAIVSRRDFAESYAKPFKACAKAKALGVMCAYNQVNGVPSCGSKRLLRGLLREKWGFDGVVVTDCDSISDMYALQGFKSTPSGTVRAALAAGTNVACSPGFFKKYATPAMNPLLTQALKDALRVRFRLGEFDPPPPLLTWPVVSRGHAELALDAALQSTVLLKNDGRLPLQRNLRLAVYGPLRNATQELLGNYQAWPVDVVTPLDGLRKVATVLTPGDDMELCGTAPAPSRPDADAVIIVAGLTGDDPKVQDPDLRPKDSKLCKGGCLEGEGCDRPNITLPKGQEELVRTAASWNLPVVLVLISGGALDISSVKDLPNLAGIMWMGYPGQLGGLALGQLLVGDVSPSGRLSQTFYRNQYLEHVPMNDYSFPARAGYPGRGYRFVQDEWVLYPFGFGLSYDTFSYSWEQLNHPMDVVEAEDEDEGLRGCRLQLQVTSAGKSDVSVLFFLRPPSGHSGALQKRLVHFERLNAARSHSVPVTFRPRDFALYLDGNDARDASDASDADEPRPQLVTGTWTVEVNQPADLSHEIVVTEQGCSVGMIPAMAGPVAMCEACMSLEAMSLNLSTGLEWLQSEGLVREASQQDGWTTFARFSGALWETFVDVATSRSPRERKGWEYRKGIEGMSMGSMAYEMLTVSEDTKDFQELQKEYEAGYGVPFLNLSARKLTAMTRDMSKAVGLDGPWLTFINVLQTAGVSGGFIDGIPVQNKWINIVQDNMKHFASEDPEQGQRHATDLLQNMIMGRMERITGAPMPVFLEGYGESEGIYKIVIGPRSVVVVSDPVIIKRILTSQPELYTKGILTEVLEPIMGQGLIPASPETWRKRRRAIVPGFHKKWLQATTDVMVECAVNLADDLERTISLSSTTAEVNMEEKFTSASLDIIGKAIFDYDFGSTTRESPLIRAVYNLLREAERRAQSVLPYWNLPGASEFFRDQKDHSDNLTLVNAVLDELIRNVFEEPRDEDQRLSLLQYLVFNKGEDVTNRQLRDDLMTLLIAGHETTAAMLTWTLHELMKPENRIFLDELHDEVDSLDGRNPTFEELVQLPALRACLLEALRLYPEPPLLIRRCVGGDDVPVGPLCKDVEGDTVSFLPGQDIFISTWSLQRSQTLWGEDASRFNPHRWKESIPGKGGWLGYNPDKVASYQDERASDYAFLPFGAGQRKCVGDQFALLEAEAVLVALLQRFEFKAAEHRGEVEITTGATIHTAGGLFAEISHRTDKRARKNGKGRKPVSTKGFASMEKRLTGSVAQRIQPEALVVPTARELRMLFTAQKEDVRKLADAPELYDALEKAYKQCQEVTKEYSKTFYLGSQLLDKDEQRVVWAIYDWCRSTDELVDGPEAANTTMDDLEVWEERLNKIFQLEALEVTDPSDLAMRDSVKKFSLIQRPFQDMIGGMAMDLVKDRYETFYELEVYCYRVAGTVGIMTLPVLGFDPMQNFTEDLQEQTIAAAMSLGVAFQLTNILRDIGEDAQRGRIYVPLEDLRRFGITEEEVLEASKTQSSLHQEQKWIDFMEFQMARCEKEYQKAKAGIVGLSEVNRLGVMAALYVYGDILNRIRKNNYDNLSRRAYVPFVDKVLLMGKAWLKCQELKEVAKENVKSGRFFTRKKHESHE</sequence>
<dbReference type="Gene3D" id="1.10.630.10">
    <property type="entry name" value="Cytochrome P450"/>
    <property type="match status" value="1"/>
</dbReference>
<dbReference type="GO" id="GO:0004311">
    <property type="term" value="F:geranylgeranyl diphosphate synthase activity"/>
    <property type="evidence" value="ECO:0007669"/>
    <property type="project" value="InterPro"/>
</dbReference>
<feature type="domain" description="Glycoside hydrolase family 3 C-terminal" evidence="11">
    <location>
        <begin position="408"/>
        <end position="648"/>
    </location>
</feature>
<dbReference type="GO" id="GO:0046556">
    <property type="term" value="F:alpha-L-arabinofuranosidase activity"/>
    <property type="evidence" value="ECO:0007669"/>
    <property type="project" value="TreeGrafter"/>
</dbReference>
<dbReference type="GO" id="GO:0045493">
    <property type="term" value="P:xylan catabolic process"/>
    <property type="evidence" value="ECO:0007669"/>
    <property type="project" value="InterPro"/>
</dbReference>
<dbReference type="InterPro" id="IPR017972">
    <property type="entry name" value="Cyt_P450_CS"/>
</dbReference>
<dbReference type="SFLD" id="SFLDS00005">
    <property type="entry name" value="Isoprenoid_Synthase_Type_I"/>
    <property type="match status" value="1"/>
</dbReference>
<keyword evidence="15" id="KW-1185">Reference proteome</keyword>
<dbReference type="PANTHER" id="PTHR42721">
    <property type="entry name" value="SUGAR HYDROLASE-RELATED"/>
    <property type="match status" value="1"/>
</dbReference>